<dbReference type="PANTHER" id="PTHR48111:SF36">
    <property type="entry name" value="TRANSCRIPTIONAL REGULATORY PROTEIN CUTR"/>
    <property type="match status" value="1"/>
</dbReference>
<dbReference type="Pfam" id="PF00486">
    <property type="entry name" value="Trans_reg_C"/>
    <property type="match status" value="1"/>
</dbReference>
<dbReference type="Gene3D" id="6.10.250.690">
    <property type="match status" value="1"/>
</dbReference>
<proteinExistence type="predicted"/>
<dbReference type="InterPro" id="IPR016032">
    <property type="entry name" value="Sig_transdc_resp-reg_C-effctor"/>
</dbReference>
<dbReference type="InterPro" id="IPR001789">
    <property type="entry name" value="Sig_transdc_resp-reg_receiver"/>
</dbReference>
<dbReference type="CDD" id="cd17624">
    <property type="entry name" value="REC_OmpR_PmrA-like"/>
    <property type="match status" value="1"/>
</dbReference>
<evidence type="ECO:0000259" key="4">
    <source>
        <dbReference type="PROSITE" id="PS50110"/>
    </source>
</evidence>
<dbReference type="InterPro" id="IPR039420">
    <property type="entry name" value="WalR-like"/>
</dbReference>
<dbReference type="InterPro" id="IPR001867">
    <property type="entry name" value="OmpR/PhoB-type_DNA-bd"/>
</dbReference>
<protein>
    <submittedName>
        <fullName evidence="6">Response regulator transcription factor</fullName>
    </submittedName>
</protein>
<dbReference type="PROSITE" id="PS50110">
    <property type="entry name" value="RESPONSE_REGULATORY"/>
    <property type="match status" value="1"/>
</dbReference>
<dbReference type="SMART" id="SM00448">
    <property type="entry name" value="REC"/>
    <property type="match status" value="1"/>
</dbReference>
<accession>A0ABR5ZA82</accession>
<feature type="domain" description="Response regulatory" evidence="4">
    <location>
        <begin position="3"/>
        <end position="117"/>
    </location>
</feature>
<dbReference type="Proteomes" id="UP000530038">
    <property type="component" value="Unassembled WGS sequence"/>
</dbReference>
<evidence type="ECO:0000313" key="6">
    <source>
        <dbReference type="EMBL" id="MBA5231487.1"/>
    </source>
</evidence>
<feature type="DNA-binding region" description="OmpR/PhoB-type" evidence="3">
    <location>
        <begin position="125"/>
        <end position="223"/>
    </location>
</feature>
<keyword evidence="7" id="KW-1185">Reference proteome</keyword>
<dbReference type="InterPro" id="IPR011006">
    <property type="entry name" value="CheY-like_superfamily"/>
</dbReference>
<name>A0ABR5ZA82_9GAMM</name>
<evidence type="ECO:0000256" key="3">
    <source>
        <dbReference type="PROSITE-ProRule" id="PRU01091"/>
    </source>
</evidence>
<dbReference type="RefSeq" id="WP_181828818.1">
    <property type="nucleotide sequence ID" value="NZ_CP104757.1"/>
</dbReference>
<gene>
    <name evidence="6" type="ORF">H2Y56_05060</name>
</gene>
<dbReference type="SUPFAM" id="SSF52172">
    <property type="entry name" value="CheY-like"/>
    <property type="match status" value="1"/>
</dbReference>
<evidence type="ECO:0000256" key="1">
    <source>
        <dbReference type="ARBA" id="ARBA00023125"/>
    </source>
</evidence>
<dbReference type="Gene3D" id="3.40.50.2300">
    <property type="match status" value="1"/>
</dbReference>
<feature type="modified residue" description="4-aspartylphosphate" evidence="2">
    <location>
        <position position="52"/>
    </location>
</feature>
<dbReference type="InterPro" id="IPR036388">
    <property type="entry name" value="WH-like_DNA-bd_sf"/>
</dbReference>
<keyword evidence="1 3" id="KW-0238">DNA-binding</keyword>
<dbReference type="PROSITE" id="PS51755">
    <property type="entry name" value="OMPR_PHOB"/>
    <property type="match status" value="1"/>
</dbReference>
<dbReference type="SMART" id="SM00862">
    <property type="entry name" value="Trans_reg_C"/>
    <property type="match status" value="1"/>
</dbReference>
<organism evidence="6 7">
    <name type="scientific">Pectobacterium aroidearum</name>
    <dbReference type="NCBI Taxonomy" id="1201031"/>
    <lineage>
        <taxon>Bacteria</taxon>
        <taxon>Pseudomonadati</taxon>
        <taxon>Pseudomonadota</taxon>
        <taxon>Gammaproteobacteria</taxon>
        <taxon>Enterobacterales</taxon>
        <taxon>Pectobacteriaceae</taxon>
        <taxon>Pectobacterium</taxon>
    </lineage>
</organism>
<evidence type="ECO:0000256" key="2">
    <source>
        <dbReference type="PROSITE-ProRule" id="PRU00169"/>
    </source>
</evidence>
<feature type="domain" description="OmpR/PhoB-type" evidence="5">
    <location>
        <begin position="125"/>
        <end position="223"/>
    </location>
</feature>
<dbReference type="SUPFAM" id="SSF46894">
    <property type="entry name" value="C-terminal effector domain of the bipartite response regulators"/>
    <property type="match status" value="1"/>
</dbReference>
<keyword evidence="2" id="KW-0597">Phosphoprotein</keyword>
<comment type="caution">
    <text evidence="6">The sequence shown here is derived from an EMBL/GenBank/DDBJ whole genome shotgun (WGS) entry which is preliminary data.</text>
</comment>
<reference evidence="6 7" key="1">
    <citation type="submission" date="2020-07" db="EMBL/GenBank/DDBJ databases">
        <title>Characterization of Pectobacterium aroidearum strains causing soft rot on Amorphophallus konjac.</title>
        <authorList>
            <person name="Xie H."/>
        </authorList>
    </citation>
    <scope>NUCLEOTIDE SEQUENCE [LARGE SCALE GENOMIC DNA]</scope>
    <source>
        <strain evidence="6 7">MY10</strain>
    </source>
</reference>
<evidence type="ECO:0000259" key="5">
    <source>
        <dbReference type="PROSITE" id="PS51755"/>
    </source>
</evidence>
<evidence type="ECO:0000313" key="7">
    <source>
        <dbReference type="Proteomes" id="UP000530038"/>
    </source>
</evidence>
<sequence length="227" mass="24879">MGRILLVEDHDHLAKLICRGLANAGIASDIVGRTDSAWHAIQQASYQGIVLDRGLPDGDGLRLLERLRQAGLTIPCLVLTARDALHDRVEGLDAGADDYLPKPFEMSELVARVRALLRRPAFSQPLQPAYGDVSLLLDEAIVQCGERHASLAPAEFQIMLALVRRQGGVVRRRALESAGWGISEAVTPNALDVALHRMRRKLQNIGSRLQIINVRGQGYALQSQMDT</sequence>
<dbReference type="PANTHER" id="PTHR48111">
    <property type="entry name" value="REGULATOR OF RPOS"/>
    <property type="match status" value="1"/>
</dbReference>
<dbReference type="CDD" id="cd00383">
    <property type="entry name" value="trans_reg_C"/>
    <property type="match status" value="1"/>
</dbReference>
<dbReference type="Gene3D" id="1.10.10.10">
    <property type="entry name" value="Winged helix-like DNA-binding domain superfamily/Winged helix DNA-binding domain"/>
    <property type="match status" value="1"/>
</dbReference>
<dbReference type="Pfam" id="PF00072">
    <property type="entry name" value="Response_reg"/>
    <property type="match status" value="1"/>
</dbReference>
<dbReference type="EMBL" id="JACERK010000002">
    <property type="protein sequence ID" value="MBA5231487.1"/>
    <property type="molecule type" value="Genomic_DNA"/>
</dbReference>